<gene>
    <name evidence="3" type="ORF">SGM_5160</name>
</gene>
<dbReference type="InterPro" id="IPR002104">
    <property type="entry name" value="Integrase_catalytic"/>
</dbReference>
<dbReference type="AlphaFoldDB" id="F3NQ85"/>
<dbReference type="SUPFAM" id="SSF56349">
    <property type="entry name" value="DNA breaking-rejoining enzymes"/>
    <property type="match status" value="1"/>
</dbReference>
<keyword evidence="1" id="KW-0233">DNA recombination</keyword>
<organism evidence="3 4">
    <name type="scientific">Streptomyces griseoaurantiacus M045</name>
    <dbReference type="NCBI Taxonomy" id="996637"/>
    <lineage>
        <taxon>Bacteria</taxon>
        <taxon>Bacillati</taxon>
        <taxon>Actinomycetota</taxon>
        <taxon>Actinomycetes</taxon>
        <taxon>Kitasatosporales</taxon>
        <taxon>Streptomycetaceae</taxon>
        <taxon>Streptomyces</taxon>
        <taxon>Streptomyces aurantiacus group</taxon>
    </lineage>
</organism>
<accession>F3NQ85</accession>
<reference evidence="3 4" key="1">
    <citation type="journal article" date="2011" name="J. Bacteriol.">
        <title>Draft genome sequence of the marine bacterium Streptomyces griseoaurantiacus M045, which produces novel manumycin-type antibiotics with a pABA core component.</title>
        <authorList>
            <person name="Li F."/>
            <person name="Jiang P."/>
            <person name="Zheng H."/>
            <person name="Wang S."/>
            <person name="Zhao G."/>
            <person name="Qin S."/>
            <person name="Liu Z."/>
        </authorList>
    </citation>
    <scope>NUCLEOTIDE SEQUENCE [LARGE SCALE GENOMIC DNA]</scope>
    <source>
        <strain evidence="3 4">M045</strain>
    </source>
</reference>
<dbReference type="Pfam" id="PF00589">
    <property type="entry name" value="Phage_integrase"/>
    <property type="match status" value="1"/>
</dbReference>
<dbReference type="GO" id="GO:0003677">
    <property type="term" value="F:DNA binding"/>
    <property type="evidence" value="ECO:0007669"/>
    <property type="project" value="InterPro"/>
</dbReference>
<dbReference type="InterPro" id="IPR011010">
    <property type="entry name" value="DNA_brk_join_enz"/>
</dbReference>
<dbReference type="PROSITE" id="PS51898">
    <property type="entry name" value="TYR_RECOMBINASE"/>
    <property type="match status" value="1"/>
</dbReference>
<dbReference type="eggNOG" id="COG0582">
    <property type="taxonomic scope" value="Bacteria"/>
</dbReference>
<sequence length="144" mass="16051">MEKDTKSLAGERDLPLPAPVLAALKSFRALQAKEKLVLGEAYSDSGYVVVHETGAAFTIKQLRRRAYRLMEILELRRVRLYDARSSCLTYLANKGVPDHILARWAGHTNVKTTKKWYVKPDVEDLRGAATTWDGLHGAATEGQA</sequence>
<comment type="caution">
    <text evidence="3">The sequence shown here is derived from an EMBL/GenBank/DDBJ whole genome shotgun (WGS) entry which is preliminary data.</text>
</comment>
<dbReference type="Gene3D" id="1.10.443.10">
    <property type="entry name" value="Intergrase catalytic core"/>
    <property type="match status" value="1"/>
</dbReference>
<name>F3NQ85_9ACTN</name>
<evidence type="ECO:0000313" key="4">
    <source>
        <dbReference type="Proteomes" id="UP000003022"/>
    </source>
</evidence>
<protein>
    <submittedName>
        <fullName evidence="3">Integrase</fullName>
    </submittedName>
</protein>
<evidence type="ECO:0000259" key="2">
    <source>
        <dbReference type="PROSITE" id="PS51898"/>
    </source>
</evidence>
<feature type="domain" description="Tyr recombinase" evidence="2">
    <location>
        <begin position="1"/>
        <end position="130"/>
    </location>
</feature>
<dbReference type="EMBL" id="AEYX01000043">
    <property type="protein sequence ID" value="EGG44345.1"/>
    <property type="molecule type" value="Genomic_DNA"/>
</dbReference>
<dbReference type="STRING" id="996637.SGM_5160"/>
<dbReference type="Proteomes" id="UP000003022">
    <property type="component" value="Unassembled WGS sequence"/>
</dbReference>
<evidence type="ECO:0000313" key="3">
    <source>
        <dbReference type="EMBL" id="EGG44345.1"/>
    </source>
</evidence>
<proteinExistence type="predicted"/>
<keyword evidence="4" id="KW-1185">Reference proteome</keyword>
<dbReference type="InterPro" id="IPR013762">
    <property type="entry name" value="Integrase-like_cat_sf"/>
</dbReference>
<dbReference type="GO" id="GO:0015074">
    <property type="term" value="P:DNA integration"/>
    <property type="evidence" value="ECO:0007669"/>
    <property type="project" value="InterPro"/>
</dbReference>
<evidence type="ECO:0000256" key="1">
    <source>
        <dbReference type="ARBA" id="ARBA00023172"/>
    </source>
</evidence>
<dbReference type="GO" id="GO:0006310">
    <property type="term" value="P:DNA recombination"/>
    <property type="evidence" value="ECO:0007669"/>
    <property type="project" value="UniProtKB-KW"/>
</dbReference>